<keyword evidence="3" id="KW-0732">Signal</keyword>
<keyword evidence="9" id="KW-1185">Reference proteome</keyword>
<evidence type="ECO:0000256" key="4">
    <source>
        <dbReference type="ARBA" id="ARBA00022989"/>
    </source>
</evidence>
<dbReference type="InterPro" id="IPR052222">
    <property type="entry name" value="DESIGUAL"/>
</dbReference>
<evidence type="ECO:0000256" key="3">
    <source>
        <dbReference type="ARBA" id="ARBA00022729"/>
    </source>
</evidence>
<feature type="transmembrane region" description="Helical" evidence="7">
    <location>
        <begin position="93"/>
        <end position="115"/>
    </location>
</feature>
<dbReference type="Proteomes" id="UP000245207">
    <property type="component" value="Unassembled WGS sequence"/>
</dbReference>
<comment type="caution">
    <text evidence="8">The sequence shown here is derived from an EMBL/GenBank/DDBJ whole genome shotgun (WGS) entry which is preliminary data.</text>
</comment>
<feature type="transmembrane region" description="Helical" evidence="7">
    <location>
        <begin position="6"/>
        <end position="26"/>
    </location>
</feature>
<sequence length="250" mass="26977">MVNRGVGAFVCFVIIALDITAGILGIKAEAAQNQEKHLRLWLFECKEPSQEAYRLGFAAIVLLIIAHVLANLLSGCTACSHDEIHKASTGRQLGVGAFVCFVIIALDITAGILGIKAEAAQNQEKHLRLWLFECKEPSQEAYRLGFAAIVLLIIAHVLANLLSGCTACSHDEIHKASTGRQLSLLSLFFTWIILAVALGMLVIGTKANHKANASCGLSHHHFLSIGGILCFVHSLFSIAYYVTATASVHY</sequence>
<keyword evidence="2 7" id="KW-0812">Transmembrane</keyword>
<dbReference type="InterPro" id="IPR009606">
    <property type="entry name" value="DEAL/Modifying_wall_lignin1/2"/>
</dbReference>
<accession>A0A2U1P6E6</accession>
<organism evidence="8 9">
    <name type="scientific">Artemisia annua</name>
    <name type="common">Sweet wormwood</name>
    <dbReference type="NCBI Taxonomy" id="35608"/>
    <lineage>
        <taxon>Eukaryota</taxon>
        <taxon>Viridiplantae</taxon>
        <taxon>Streptophyta</taxon>
        <taxon>Embryophyta</taxon>
        <taxon>Tracheophyta</taxon>
        <taxon>Spermatophyta</taxon>
        <taxon>Magnoliopsida</taxon>
        <taxon>eudicotyledons</taxon>
        <taxon>Gunneridae</taxon>
        <taxon>Pentapetalae</taxon>
        <taxon>asterids</taxon>
        <taxon>campanulids</taxon>
        <taxon>Asterales</taxon>
        <taxon>Asteraceae</taxon>
        <taxon>Asteroideae</taxon>
        <taxon>Anthemideae</taxon>
        <taxon>Artemisiinae</taxon>
        <taxon>Artemisia</taxon>
    </lineage>
</organism>
<dbReference type="Pfam" id="PF06749">
    <property type="entry name" value="DUF1218"/>
    <property type="match status" value="2"/>
</dbReference>
<proteinExistence type="inferred from homology"/>
<dbReference type="GO" id="GO:0012505">
    <property type="term" value="C:endomembrane system"/>
    <property type="evidence" value="ECO:0007669"/>
    <property type="project" value="UniProtKB-SubCell"/>
</dbReference>
<comment type="subcellular location">
    <subcellularLocation>
        <location evidence="1">Endomembrane system</location>
        <topology evidence="1">Multi-pass membrane protein</topology>
    </subcellularLocation>
</comment>
<evidence type="ECO:0000313" key="8">
    <source>
        <dbReference type="EMBL" id="PWA81333.1"/>
    </source>
</evidence>
<reference evidence="8 9" key="1">
    <citation type="journal article" date="2018" name="Mol. Plant">
        <title>The genome of Artemisia annua provides insight into the evolution of Asteraceae family and artemisinin biosynthesis.</title>
        <authorList>
            <person name="Shen Q."/>
            <person name="Zhang L."/>
            <person name="Liao Z."/>
            <person name="Wang S."/>
            <person name="Yan T."/>
            <person name="Shi P."/>
            <person name="Liu M."/>
            <person name="Fu X."/>
            <person name="Pan Q."/>
            <person name="Wang Y."/>
            <person name="Lv Z."/>
            <person name="Lu X."/>
            <person name="Zhang F."/>
            <person name="Jiang W."/>
            <person name="Ma Y."/>
            <person name="Chen M."/>
            <person name="Hao X."/>
            <person name="Li L."/>
            <person name="Tang Y."/>
            <person name="Lv G."/>
            <person name="Zhou Y."/>
            <person name="Sun X."/>
            <person name="Brodelius P.E."/>
            <person name="Rose J.K.C."/>
            <person name="Tang K."/>
        </authorList>
    </citation>
    <scope>NUCLEOTIDE SEQUENCE [LARGE SCALE GENOMIC DNA]</scope>
    <source>
        <strain evidence="9">cv. Huhao1</strain>
        <tissue evidence="8">Leaf</tissue>
    </source>
</reference>
<feature type="transmembrane region" description="Helical" evidence="7">
    <location>
        <begin position="52"/>
        <end position="73"/>
    </location>
</feature>
<feature type="transmembrane region" description="Helical" evidence="7">
    <location>
        <begin position="222"/>
        <end position="242"/>
    </location>
</feature>
<dbReference type="AlphaFoldDB" id="A0A2U1P6E6"/>
<keyword evidence="4 7" id="KW-1133">Transmembrane helix</keyword>
<evidence type="ECO:0000313" key="9">
    <source>
        <dbReference type="Proteomes" id="UP000245207"/>
    </source>
</evidence>
<evidence type="ECO:0000256" key="7">
    <source>
        <dbReference type="SAM" id="Phobius"/>
    </source>
</evidence>
<keyword evidence="5 7" id="KW-0472">Membrane</keyword>
<evidence type="ECO:0000256" key="6">
    <source>
        <dbReference type="ARBA" id="ARBA00029467"/>
    </source>
</evidence>
<evidence type="ECO:0000256" key="1">
    <source>
        <dbReference type="ARBA" id="ARBA00004127"/>
    </source>
</evidence>
<dbReference type="OrthoDB" id="1667348at2759"/>
<dbReference type="STRING" id="35608.A0A2U1P6E6"/>
<feature type="transmembrane region" description="Helical" evidence="7">
    <location>
        <begin position="182"/>
        <end position="202"/>
    </location>
</feature>
<comment type="similarity">
    <text evidence="6">Belongs to the DESIGUAL family.</text>
</comment>
<name>A0A2U1P6E6_ARTAN</name>
<gene>
    <name evidence="8" type="ORF">CTI12_AA186730</name>
</gene>
<dbReference type="EMBL" id="PKPP01001602">
    <property type="protein sequence ID" value="PWA81333.1"/>
    <property type="molecule type" value="Genomic_DNA"/>
</dbReference>
<protein>
    <submittedName>
        <fullName evidence="8">Uncharacterized protein</fullName>
    </submittedName>
</protein>
<evidence type="ECO:0000256" key="5">
    <source>
        <dbReference type="ARBA" id="ARBA00023136"/>
    </source>
</evidence>
<feature type="transmembrane region" description="Helical" evidence="7">
    <location>
        <begin position="141"/>
        <end position="162"/>
    </location>
</feature>
<dbReference type="PANTHER" id="PTHR31769">
    <property type="entry name" value="OS07G0462200 PROTEIN-RELATED"/>
    <property type="match status" value="1"/>
</dbReference>
<evidence type="ECO:0000256" key="2">
    <source>
        <dbReference type="ARBA" id="ARBA00022692"/>
    </source>
</evidence>